<evidence type="ECO:0000259" key="7">
    <source>
        <dbReference type="Pfam" id="PF08323"/>
    </source>
</evidence>
<comment type="catalytic activity">
    <reaction evidence="1 6">
        <text>[(1-&gt;4)-alpha-D-glucosyl](n) + ADP-alpha-D-glucose = [(1-&gt;4)-alpha-D-glucosyl](n+1) + ADP + H(+)</text>
        <dbReference type="Rhea" id="RHEA:18189"/>
        <dbReference type="Rhea" id="RHEA-COMP:9584"/>
        <dbReference type="Rhea" id="RHEA-COMP:9587"/>
        <dbReference type="ChEBI" id="CHEBI:15378"/>
        <dbReference type="ChEBI" id="CHEBI:15444"/>
        <dbReference type="ChEBI" id="CHEBI:57498"/>
        <dbReference type="ChEBI" id="CHEBI:456216"/>
        <dbReference type="EC" id="2.4.1.21"/>
    </reaction>
</comment>
<comment type="caution">
    <text evidence="8">The sequence shown here is derived from an EMBL/GenBank/DDBJ whole genome shotgun (WGS) entry which is preliminary data.</text>
</comment>
<dbReference type="RefSeq" id="WP_053767557.1">
    <property type="nucleotide sequence ID" value="NZ_LHCI01000106.1"/>
</dbReference>
<dbReference type="UniPathway" id="UPA00164"/>
<dbReference type="Proteomes" id="UP000037685">
    <property type="component" value="Unassembled WGS sequence"/>
</dbReference>
<dbReference type="CDD" id="cd03791">
    <property type="entry name" value="GT5_Glycogen_synthase_DULL1-like"/>
    <property type="match status" value="1"/>
</dbReference>
<dbReference type="PATRIC" id="fig|271.14.peg.1076"/>
<keyword evidence="4 6" id="KW-0808">Transferase</keyword>
<name>A0A0M9AEJ0_THEAQ</name>
<comment type="function">
    <text evidence="6">Synthesizes alpha-1,4-glucan chains using ADP-glucose.</text>
</comment>
<dbReference type="Pfam" id="PF08323">
    <property type="entry name" value="Glyco_transf_5"/>
    <property type="match status" value="1"/>
</dbReference>
<gene>
    <name evidence="8" type="primary">glgA1</name>
    <name evidence="6" type="synonym">glgA</name>
    <name evidence="8" type="ORF">BVI061214_01000</name>
</gene>
<dbReference type="Pfam" id="PF13692">
    <property type="entry name" value="Glyco_trans_1_4"/>
    <property type="match status" value="1"/>
</dbReference>
<dbReference type="GO" id="GO:0009011">
    <property type="term" value="F:alpha-1,4-glucan glucosyltransferase (ADP-glucose donor) activity"/>
    <property type="evidence" value="ECO:0007669"/>
    <property type="project" value="UniProtKB-UniRule"/>
</dbReference>
<keyword evidence="3 6" id="KW-0328">Glycosyltransferase</keyword>
<evidence type="ECO:0000256" key="6">
    <source>
        <dbReference type="HAMAP-Rule" id="MF_00484"/>
    </source>
</evidence>
<accession>A0A0M9AEJ0</accession>
<dbReference type="GO" id="GO:0005978">
    <property type="term" value="P:glycogen biosynthetic process"/>
    <property type="evidence" value="ECO:0007669"/>
    <property type="project" value="UniProtKB-UniRule"/>
</dbReference>
<dbReference type="PANTHER" id="PTHR45825:SF11">
    <property type="entry name" value="ALPHA AMYLASE DOMAIN-CONTAINING PROTEIN"/>
    <property type="match status" value="1"/>
</dbReference>
<organism evidence="8 9">
    <name type="scientific">Thermus aquaticus</name>
    <dbReference type="NCBI Taxonomy" id="271"/>
    <lineage>
        <taxon>Bacteria</taxon>
        <taxon>Thermotogati</taxon>
        <taxon>Deinococcota</taxon>
        <taxon>Deinococci</taxon>
        <taxon>Thermales</taxon>
        <taxon>Thermaceae</taxon>
        <taxon>Thermus</taxon>
    </lineage>
</organism>
<evidence type="ECO:0000313" key="8">
    <source>
        <dbReference type="EMBL" id="KOX89818.1"/>
    </source>
</evidence>
<protein>
    <recommendedName>
        <fullName evidence="6">Glycogen synthase</fullName>
        <ecNumber evidence="6">2.4.1.21</ecNumber>
    </recommendedName>
    <alternativeName>
        <fullName evidence="6">Starch [bacterial glycogen] synthase</fullName>
    </alternativeName>
</protein>
<dbReference type="AlphaFoldDB" id="A0A0M9AEJ0"/>
<evidence type="ECO:0000256" key="5">
    <source>
        <dbReference type="ARBA" id="ARBA00023056"/>
    </source>
</evidence>
<dbReference type="PANTHER" id="PTHR45825">
    <property type="entry name" value="GRANULE-BOUND STARCH SYNTHASE 1, CHLOROPLASTIC/AMYLOPLASTIC"/>
    <property type="match status" value="1"/>
</dbReference>
<evidence type="ECO:0000256" key="1">
    <source>
        <dbReference type="ARBA" id="ARBA00001478"/>
    </source>
</evidence>
<dbReference type="HAMAP" id="MF_00484">
    <property type="entry name" value="Glycogen_synth"/>
    <property type="match status" value="1"/>
</dbReference>
<evidence type="ECO:0000313" key="9">
    <source>
        <dbReference type="Proteomes" id="UP000037685"/>
    </source>
</evidence>
<comment type="pathway">
    <text evidence="6">Glycan biosynthesis; glycogen biosynthesis.</text>
</comment>
<feature type="domain" description="Starch synthase catalytic" evidence="7">
    <location>
        <begin position="2"/>
        <end position="212"/>
    </location>
</feature>
<sequence>MRVLHVAPEAYPLIKVGGLADVVGALPKALRPLGVEAEVLLPWHGGLEARRVGEVLFTFAGREEVAPLGERVEGGVRFLLLGVEGFGRERVYGYPDDQERYLRFALAAGRLAQGYDLVHAHDWTAALLALLAPTVYTIHNLAHQGLVDPGPFFHWTGLPWNLFHIEALEYYGQVNLMKGGIVFARRVTTVSPSYAEEIKTPELGMGLDGVLRRHAGKLKGILNGLDLEVYDPAQDPHLPAPYTREDPSGKALAKAAFREKTGLKPPILAYVGRLDFQKGLDLLQAALPRLTELGFSLYVQGVGEEGLAQAFREAAEAHPGRVAFLEAYHEPMARLAYAGAEALLVPSRFEPCGLVQMIAQRYGTPPVARAVGGLKDTVEDGRTGVLFQSYHPEGLLYGVLRLFHLGAEALGLRGMEKDFSWRGPALAYHGVYREALNWRG</sequence>
<dbReference type="EC" id="2.4.1.21" evidence="6"/>
<comment type="similarity">
    <text evidence="2 6">Belongs to the glycosyltransferase 1 family. Bacterial/plant glycogen synthase subfamily.</text>
</comment>
<reference evidence="9" key="1">
    <citation type="submission" date="2015-07" db="EMBL/GenBank/DDBJ databases">
        <authorList>
            <person name="Zylicz-Stachula A."/>
            <person name="Jezewska-Frackowiak J."/>
            <person name="Czajkowska E."/>
            <person name="Skowron P.M."/>
        </authorList>
    </citation>
    <scope>NUCLEOTIDE SEQUENCE [LARGE SCALE GENOMIC DNA]</scope>
    <source>
        <strain evidence="9">ATCC 25104 / DSM 625 / JCM 10724 / NBRC 103206 / NCIMB 11243 / YT-1</strain>
    </source>
</reference>
<dbReference type="NCBIfam" id="TIGR02095">
    <property type="entry name" value="glgA"/>
    <property type="match status" value="1"/>
</dbReference>
<keyword evidence="5 6" id="KW-0320">Glycogen biosynthesis</keyword>
<feature type="binding site" evidence="6">
    <location>
        <position position="15"/>
    </location>
    <ligand>
        <name>ADP-alpha-D-glucose</name>
        <dbReference type="ChEBI" id="CHEBI:57498"/>
    </ligand>
</feature>
<evidence type="ECO:0000256" key="3">
    <source>
        <dbReference type="ARBA" id="ARBA00022676"/>
    </source>
</evidence>
<dbReference type="InterPro" id="IPR013534">
    <property type="entry name" value="Starch_synth_cat_dom"/>
</dbReference>
<dbReference type="GO" id="GO:0004373">
    <property type="term" value="F:alpha-1,4-glucan glucosyltransferase (UDP-glucose donor) activity"/>
    <property type="evidence" value="ECO:0007669"/>
    <property type="project" value="InterPro"/>
</dbReference>
<dbReference type="Gene3D" id="3.40.50.2000">
    <property type="entry name" value="Glycogen Phosphorylase B"/>
    <property type="match status" value="2"/>
</dbReference>
<dbReference type="EMBL" id="LHCI01000106">
    <property type="protein sequence ID" value="KOX89818.1"/>
    <property type="molecule type" value="Genomic_DNA"/>
</dbReference>
<proteinExistence type="inferred from homology"/>
<dbReference type="InterPro" id="IPR011835">
    <property type="entry name" value="GS/SS"/>
</dbReference>
<evidence type="ECO:0000256" key="2">
    <source>
        <dbReference type="ARBA" id="ARBA00010281"/>
    </source>
</evidence>
<dbReference type="SUPFAM" id="SSF53756">
    <property type="entry name" value="UDP-Glycosyltransferase/glycogen phosphorylase"/>
    <property type="match status" value="1"/>
</dbReference>
<evidence type="ECO:0000256" key="4">
    <source>
        <dbReference type="ARBA" id="ARBA00022679"/>
    </source>
</evidence>